<dbReference type="InterPro" id="IPR050122">
    <property type="entry name" value="RTK"/>
</dbReference>
<dbReference type="InterPro" id="IPR009030">
    <property type="entry name" value="Growth_fac_rcpt_cys_sf"/>
</dbReference>
<dbReference type="SUPFAM" id="SSF57184">
    <property type="entry name" value="Growth factor receptor domain"/>
    <property type="match status" value="2"/>
</dbReference>
<dbReference type="Gene3D" id="3.80.20.20">
    <property type="entry name" value="Receptor L-domain"/>
    <property type="match status" value="2"/>
</dbReference>
<dbReference type="EC" id="2.7.10.1" evidence="2"/>
<evidence type="ECO:0000313" key="19">
    <source>
        <dbReference type="Proteomes" id="UP000887563"/>
    </source>
</evidence>
<dbReference type="PROSITE" id="PS50011">
    <property type="entry name" value="PROTEIN_KINASE_DOM"/>
    <property type="match status" value="1"/>
</dbReference>
<dbReference type="FunFam" id="1.10.510.10:FF:000027">
    <property type="entry name" value="Receptor protein-tyrosine kinase"/>
    <property type="match status" value="1"/>
</dbReference>
<keyword evidence="3" id="KW-0597">Phosphoprotein</keyword>
<evidence type="ECO:0000256" key="11">
    <source>
        <dbReference type="ARBA" id="ARBA00023137"/>
    </source>
</evidence>
<comment type="catalytic activity">
    <reaction evidence="14">
        <text>L-tyrosyl-[protein] + ATP = O-phospho-L-tyrosyl-[protein] + ADP + H(+)</text>
        <dbReference type="Rhea" id="RHEA:10596"/>
        <dbReference type="Rhea" id="RHEA-COMP:10136"/>
        <dbReference type="Rhea" id="RHEA-COMP:20101"/>
        <dbReference type="ChEBI" id="CHEBI:15378"/>
        <dbReference type="ChEBI" id="CHEBI:30616"/>
        <dbReference type="ChEBI" id="CHEBI:46858"/>
        <dbReference type="ChEBI" id="CHEBI:61978"/>
        <dbReference type="ChEBI" id="CHEBI:456216"/>
        <dbReference type="EC" id="2.7.10.1"/>
    </reaction>
</comment>
<dbReference type="Pfam" id="PF01030">
    <property type="entry name" value="Recep_L_domain"/>
    <property type="match status" value="2"/>
</dbReference>
<dbReference type="GO" id="GO:0043235">
    <property type="term" value="C:receptor complex"/>
    <property type="evidence" value="ECO:0007669"/>
    <property type="project" value="TreeGrafter"/>
</dbReference>
<dbReference type="InterPro" id="IPR011009">
    <property type="entry name" value="Kinase-like_dom_sf"/>
</dbReference>
<evidence type="ECO:0000256" key="17">
    <source>
        <dbReference type="SAM" id="Phobius"/>
    </source>
</evidence>
<dbReference type="PRINTS" id="PR00109">
    <property type="entry name" value="TYRKINASE"/>
</dbReference>
<dbReference type="InterPro" id="IPR020635">
    <property type="entry name" value="Tyr_kinase_cat_dom"/>
</dbReference>
<sequence>MVDYFSMNRYTFLRKAYENCRHITGNLEIAYVFKEDIENDWLLQKQENEQRNVTNILLKPREPFYFLQNLEEIYGYLFIYNVTVEEISLPSLRVIWGEKLLDGSAITVASSHPLRYLNMPSLRSVVFGIVRIIASENLCYMEQDLIEDNTDNDKNVDYNEFLGDNFRERLDLNPFSAQCRVAPTCSKQCREKNCFGSRPDQCQHVYRKNCQEECESRSCYIDAHGISRCCDEACVGGCEGEGRGKCIACQELEEDGRCVSQCTGTQRYNRKHKINEIIPKSKAKYAYEKHCLSECPPGTLIESSSCVARCSPGFYRDPKIDPRKCIPCKGKECPVVCQFPPPGVDILNSGNIHVLENCTEVEGYITIIDQSYVEISQFAEEKEFIRFEQAKIQPKSQKLFAPLNASQLEILKSIKIITGFLAIEGSNFKNPLRPSNLSFLENLELIEGRQLFFGKYALSIFGDPQLKWLGLRSLSNITHGNVFVRNNSNLCYSQSIPFEQIFGINQSFWINNGDETDCDQHQCDQNCANEFGCWGPGPEQCVKCKKYLREKECLDKCPDQGYFVDNSKPLICQHCNDQCKICHGPLPTQCSICKTYHIWILQNSINNTSNSFEYYFDEFDENEFITTTTPKEQIADGSWTIGAVKKCVQYCPNSTTYSLGFECRPCHEACFEGCTGPGDNVGNNGCNKCLYGLRDELGNLRCLKGNEPSSDVCGFKNTFGENYFLALEPANSLTKFSCRKCRPECKNCTRDGVVEMTSDGSTSVCTCAFWRLEPAIVNNNRPTECSMDCGKGSYILKYPNETLSGIGECRRCHPFCDIHRSCYDDGPSNCEKCAHGGIVDRNGTVKCLNACPPELPYADEEGICQLIDRERSRRQKQIKIVGGVFLAIILLAVLIGFLVWRCLIYQKKYMKEVQMHLPEIPPLDPLKVTQRPNMRRLNLIQVNELDFLPGKSTVLGQGAFGIVYAGKWRPPGVKVNIPVAIKAISALDSRLNEKEMLREAGIMHSVQHEHLLPVAGICLGGGGGLKIVTLLRPLGSLLKFFEQYSSQLGSKQLMLYCYQISSAMEYLTKRAIVHRDLAARNVLVKSALHVEVTDFGLATMLQRPNDSVIIEGRVAVKWLAPESLRHSIFNQRTDVWSFGITCWEILTVGACSPYKELKLPRERLARELVDKLECGYRLEQPNNCSQELYQELLNCWLPDPESRPSFRQIKERFEQFCRAPHIYIQERRNRLIENQQKQQQMESRIGSIGQREMIARLLHDSDFADPVFVDPAEYSNNSSNNRDVSNSNSPQRENTNNTNTTILSDDECFFSTVELVNNNNKTPSPRNCGVKPDRHGSVATTISSRYKSDPLGSGSRKCSHSSWSRDEDGPLPKLSLTDEDNYLMPIKKLGLFLDEEIEKFGEEDEEEENYDDENATLYTPVVEGRSDTIKKLFPSVLPYSNTTTLYTNQFGEYINEKNGEEEKKNVVGVIKGSGNIEKDEKKGGYVNTKGEEEEVMTAVNNKNNYEDNNNLIEKRDNNNQLLLRTETETVI</sequence>
<feature type="region of interest" description="Disordered" evidence="16">
    <location>
        <begin position="1319"/>
        <end position="1376"/>
    </location>
</feature>
<feature type="compositionally biased region" description="Polar residues" evidence="16">
    <location>
        <begin position="1290"/>
        <end position="1301"/>
    </location>
</feature>
<feature type="transmembrane region" description="Helical" evidence="17">
    <location>
        <begin position="880"/>
        <end position="900"/>
    </location>
</feature>
<feature type="binding site" evidence="15">
    <location>
        <position position="982"/>
    </location>
    <ligand>
        <name>ATP</name>
        <dbReference type="ChEBI" id="CHEBI:30616"/>
    </ligand>
</feature>
<comment type="subcellular location">
    <subcellularLocation>
        <location evidence="1">Membrane</location>
        <topology evidence="1">Single-pass type I membrane protein</topology>
    </subcellularLocation>
</comment>
<dbReference type="Gene3D" id="3.30.200.20">
    <property type="entry name" value="Phosphorylase Kinase, domain 1"/>
    <property type="match status" value="1"/>
</dbReference>
<dbReference type="GO" id="GO:0022008">
    <property type="term" value="P:neurogenesis"/>
    <property type="evidence" value="ECO:0007669"/>
    <property type="project" value="TreeGrafter"/>
</dbReference>
<dbReference type="InterPro" id="IPR032778">
    <property type="entry name" value="GF_recep_IV"/>
</dbReference>
<keyword evidence="8 15" id="KW-0067">ATP-binding</keyword>
<dbReference type="GO" id="GO:0008284">
    <property type="term" value="P:positive regulation of cell population proliferation"/>
    <property type="evidence" value="ECO:0007669"/>
    <property type="project" value="TreeGrafter"/>
</dbReference>
<dbReference type="WBParaSite" id="Minc3s00080g03871">
    <property type="protein sequence ID" value="Minc3s00080g03871"/>
    <property type="gene ID" value="Minc3s00080g03871"/>
</dbReference>
<dbReference type="SUPFAM" id="SSF56112">
    <property type="entry name" value="Protein kinase-like (PK-like)"/>
    <property type="match status" value="1"/>
</dbReference>
<evidence type="ECO:0000256" key="4">
    <source>
        <dbReference type="ARBA" id="ARBA00022679"/>
    </source>
</evidence>
<dbReference type="GO" id="GO:0004714">
    <property type="term" value="F:transmembrane receptor protein tyrosine kinase activity"/>
    <property type="evidence" value="ECO:0007669"/>
    <property type="project" value="UniProtKB-EC"/>
</dbReference>
<dbReference type="InterPro" id="IPR001245">
    <property type="entry name" value="Ser-Thr/Tyr_kinase_cat_dom"/>
</dbReference>
<dbReference type="InterPro" id="IPR000719">
    <property type="entry name" value="Prot_kinase_dom"/>
</dbReference>
<proteinExistence type="predicted"/>
<keyword evidence="19" id="KW-1185">Reference proteome</keyword>
<evidence type="ECO:0000256" key="16">
    <source>
        <dbReference type="SAM" id="MobiDB-lite"/>
    </source>
</evidence>
<organism evidence="19 20">
    <name type="scientific">Meloidogyne incognita</name>
    <name type="common">Southern root-knot nematode worm</name>
    <name type="synonym">Oxyuris incognita</name>
    <dbReference type="NCBI Taxonomy" id="6306"/>
    <lineage>
        <taxon>Eukaryota</taxon>
        <taxon>Metazoa</taxon>
        <taxon>Ecdysozoa</taxon>
        <taxon>Nematoda</taxon>
        <taxon>Chromadorea</taxon>
        <taxon>Rhabditida</taxon>
        <taxon>Tylenchina</taxon>
        <taxon>Tylenchomorpha</taxon>
        <taxon>Tylenchoidea</taxon>
        <taxon>Meloidogynidae</taxon>
        <taxon>Meloidogyninae</taxon>
        <taxon>Meloidogyne</taxon>
        <taxon>Meloidogyne incognita group</taxon>
    </lineage>
</organism>
<dbReference type="PROSITE" id="PS00107">
    <property type="entry name" value="PROTEIN_KINASE_ATP"/>
    <property type="match status" value="1"/>
</dbReference>
<evidence type="ECO:0000256" key="2">
    <source>
        <dbReference type="ARBA" id="ARBA00011902"/>
    </source>
</evidence>
<dbReference type="Pfam" id="PF00757">
    <property type="entry name" value="Furin-like"/>
    <property type="match status" value="1"/>
</dbReference>
<keyword evidence="10 17" id="KW-0472">Membrane</keyword>
<dbReference type="SUPFAM" id="SSF52058">
    <property type="entry name" value="L domain-like"/>
    <property type="match status" value="2"/>
</dbReference>
<name>A0A914KQV7_MELIC</name>
<keyword evidence="6 15" id="KW-0547">Nucleotide-binding</keyword>
<evidence type="ECO:0000259" key="18">
    <source>
        <dbReference type="PROSITE" id="PS50011"/>
    </source>
</evidence>
<keyword evidence="5 17" id="KW-0812">Transmembrane</keyword>
<evidence type="ECO:0000256" key="8">
    <source>
        <dbReference type="ARBA" id="ARBA00022840"/>
    </source>
</evidence>
<dbReference type="SMART" id="SM00261">
    <property type="entry name" value="FU"/>
    <property type="match status" value="7"/>
</dbReference>
<dbReference type="InterPro" id="IPR036941">
    <property type="entry name" value="Rcpt_L-dom_sf"/>
</dbReference>
<keyword evidence="13" id="KW-0325">Glycoprotein</keyword>
<evidence type="ECO:0000256" key="3">
    <source>
        <dbReference type="ARBA" id="ARBA00022553"/>
    </source>
</evidence>
<dbReference type="Proteomes" id="UP000887563">
    <property type="component" value="Unplaced"/>
</dbReference>
<dbReference type="Gene3D" id="2.10.220.10">
    <property type="entry name" value="Hormone Receptor, Insulin-like Growth Factor Receptor 1, Chain A, domain 2"/>
    <property type="match status" value="3"/>
</dbReference>
<keyword evidence="11" id="KW-0829">Tyrosine-protein kinase</keyword>
<dbReference type="Pfam" id="PF14843">
    <property type="entry name" value="GF_recep_IV"/>
    <property type="match status" value="1"/>
</dbReference>
<feature type="domain" description="Protein kinase" evidence="18">
    <location>
        <begin position="949"/>
        <end position="1224"/>
    </location>
</feature>
<dbReference type="PANTHER" id="PTHR24416">
    <property type="entry name" value="TYROSINE-PROTEIN KINASE RECEPTOR"/>
    <property type="match status" value="1"/>
</dbReference>
<evidence type="ECO:0000256" key="1">
    <source>
        <dbReference type="ARBA" id="ARBA00004479"/>
    </source>
</evidence>
<dbReference type="GO" id="GO:0038127">
    <property type="term" value="P:ERBB signaling pathway"/>
    <property type="evidence" value="ECO:0007669"/>
    <property type="project" value="UniProtKB-ARBA"/>
</dbReference>
<dbReference type="InterPro" id="IPR006212">
    <property type="entry name" value="Furin_repeat"/>
</dbReference>
<evidence type="ECO:0000256" key="12">
    <source>
        <dbReference type="ARBA" id="ARBA00023170"/>
    </source>
</evidence>
<reference evidence="20" key="1">
    <citation type="submission" date="2022-11" db="UniProtKB">
        <authorList>
            <consortium name="WormBaseParasite"/>
        </authorList>
    </citation>
    <scope>IDENTIFICATION</scope>
</reference>
<dbReference type="SMART" id="SM00219">
    <property type="entry name" value="TyrKc"/>
    <property type="match status" value="1"/>
</dbReference>
<evidence type="ECO:0000256" key="5">
    <source>
        <dbReference type="ARBA" id="ARBA00022692"/>
    </source>
</evidence>
<dbReference type="GO" id="GO:0043066">
    <property type="term" value="P:negative regulation of apoptotic process"/>
    <property type="evidence" value="ECO:0007669"/>
    <property type="project" value="TreeGrafter"/>
</dbReference>
<protein>
    <recommendedName>
        <fullName evidence="2">receptor protein-tyrosine kinase</fullName>
        <ecNumber evidence="2">2.7.10.1</ecNumber>
    </recommendedName>
</protein>
<evidence type="ECO:0000256" key="7">
    <source>
        <dbReference type="ARBA" id="ARBA00022777"/>
    </source>
</evidence>
<dbReference type="PANTHER" id="PTHR24416:SF566">
    <property type="entry name" value="EPIDERMAL GROWTH FACTOR RECEPTOR"/>
    <property type="match status" value="1"/>
</dbReference>
<evidence type="ECO:0000256" key="6">
    <source>
        <dbReference type="ARBA" id="ARBA00022741"/>
    </source>
</evidence>
<dbReference type="InterPro" id="IPR006211">
    <property type="entry name" value="Furin-like_Cys-rich_dom"/>
</dbReference>
<dbReference type="InterPro" id="IPR000494">
    <property type="entry name" value="Rcpt_L-dom"/>
</dbReference>
<dbReference type="InterPro" id="IPR008266">
    <property type="entry name" value="Tyr_kinase_AS"/>
</dbReference>
<dbReference type="GO" id="GO:0009925">
    <property type="term" value="C:basal plasma membrane"/>
    <property type="evidence" value="ECO:0007669"/>
    <property type="project" value="TreeGrafter"/>
</dbReference>
<dbReference type="PROSITE" id="PS00109">
    <property type="entry name" value="PROTEIN_KINASE_TYR"/>
    <property type="match status" value="1"/>
</dbReference>
<keyword evidence="7" id="KW-0418">Kinase</keyword>
<evidence type="ECO:0000256" key="9">
    <source>
        <dbReference type="ARBA" id="ARBA00022989"/>
    </source>
</evidence>
<evidence type="ECO:0000256" key="15">
    <source>
        <dbReference type="PROSITE-ProRule" id="PRU10141"/>
    </source>
</evidence>
<feature type="compositionally biased region" description="Low complexity" evidence="16">
    <location>
        <begin position="1275"/>
        <end position="1289"/>
    </location>
</feature>
<evidence type="ECO:0000256" key="10">
    <source>
        <dbReference type="ARBA" id="ARBA00023136"/>
    </source>
</evidence>
<dbReference type="GO" id="GO:0005524">
    <property type="term" value="F:ATP binding"/>
    <property type="evidence" value="ECO:0007669"/>
    <property type="project" value="UniProtKB-UniRule"/>
</dbReference>
<evidence type="ECO:0000256" key="13">
    <source>
        <dbReference type="ARBA" id="ARBA00023180"/>
    </source>
</evidence>
<evidence type="ECO:0000313" key="20">
    <source>
        <dbReference type="WBParaSite" id="Minc3s00080g03871"/>
    </source>
</evidence>
<dbReference type="Pfam" id="PF07714">
    <property type="entry name" value="PK_Tyr_Ser-Thr"/>
    <property type="match status" value="1"/>
</dbReference>
<evidence type="ECO:0000256" key="14">
    <source>
        <dbReference type="ARBA" id="ARBA00051243"/>
    </source>
</evidence>
<dbReference type="Gene3D" id="1.10.510.10">
    <property type="entry name" value="Transferase(Phosphotransferase) domain 1"/>
    <property type="match status" value="1"/>
</dbReference>
<accession>A0A914KQV7</accession>
<keyword evidence="4" id="KW-0808">Transferase</keyword>
<dbReference type="InterPro" id="IPR017441">
    <property type="entry name" value="Protein_kinase_ATP_BS"/>
</dbReference>
<keyword evidence="12" id="KW-0675">Receptor</keyword>
<dbReference type="CDD" id="cd00064">
    <property type="entry name" value="FU"/>
    <property type="match status" value="2"/>
</dbReference>
<feature type="region of interest" description="Disordered" evidence="16">
    <location>
        <begin position="1269"/>
        <end position="1301"/>
    </location>
</feature>
<keyword evidence="9 17" id="KW-1133">Transmembrane helix</keyword>